<dbReference type="InterPro" id="IPR020843">
    <property type="entry name" value="ER"/>
</dbReference>
<reference evidence="2 3" key="1">
    <citation type="submission" date="2024-01" db="EMBL/GenBank/DDBJ databases">
        <title>New evidence supports the origin of RcGTA from prophage.</title>
        <authorList>
            <person name="Xu Y."/>
            <person name="Liu B."/>
            <person name="Chen F."/>
        </authorList>
    </citation>
    <scope>NUCLEOTIDE SEQUENCE [LARGE SCALE GENOMIC DNA]</scope>
    <source>
        <strain evidence="2 3">CBW1107-2</strain>
    </source>
</reference>
<dbReference type="NCBIfam" id="TIGR02823">
    <property type="entry name" value="oxido_YhdH"/>
    <property type="match status" value="1"/>
</dbReference>
<dbReference type="PANTHER" id="PTHR43677:SF1">
    <property type="entry name" value="ACRYLYL-COA REDUCTASE ACUI-RELATED"/>
    <property type="match status" value="1"/>
</dbReference>
<evidence type="ECO:0000313" key="2">
    <source>
        <dbReference type="EMBL" id="MEX4006618.1"/>
    </source>
</evidence>
<dbReference type="Gene3D" id="3.90.180.10">
    <property type="entry name" value="Medium-chain alcohol dehydrogenases, catalytic domain"/>
    <property type="match status" value="1"/>
</dbReference>
<dbReference type="SMART" id="SM00829">
    <property type="entry name" value="PKS_ER"/>
    <property type="match status" value="1"/>
</dbReference>
<gene>
    <name evidence="2" type="ORF">V1479_04835</name>
</gene>
<name>A0ABV3WPN2_9HYPH</name>
<dbReference type="GO" id="GO:0016491">
    <property type="term" value="F:oxidoreductase activity"/>
    <property type="evidence" value="ECO:0007669"/>
    <property type="project" value="UniProtKB-KW"/>
</dbReference>
<keyword evidence="3" id="KW-1185">Reference proteome</keyword>
<feature type="domain" description="Enoyl reductase (ER)" evidence="1">
    <location>
        <begin position="16"/>
        <end position="327"/>
    </location>
</feature>
<comment type="caution">
    <text evidence="2">The sequence shown here is derived from an EMBL/GenBank/DDBJ whole genome shotgun (WGS) entry which is preliminary data.</text>
</comment>
<dbReference type="Pfam" id="PF00107">
    <property type="entry name" value="ADH_zinc_N"/>
    <property type="match status" value="1"/>
</dbReference>
<protein>
    <submittedName>
        <fullName evidence="2">MDR family oxidoreductase</fullName>
        <ecNumber evidence="2">1.-.-.-</ecNumber>
    </submittedName>
</protein>
<dbReference type="InterPro" id="IPR051397">
    <property type="entry name" value="Zn-ADH-like_protein"/>
</dbReference>
<dbReference type="EC" id="1.-.-.-" evidence="2"/>
<dbReference type="EMBL" id="JAZHFV010000001">
    <property type="protein sequence ID" value="MEX4006618.1"/>
    <property type="molecule type" value="Genomic_DNA"/>
</dbReference>
<accession>A0ABV3WPN2</accession>
<dbReference type="RefSeq" id="WP_173187733.1">
    <property type="nucleotide sequence ID" value="NZ_CBDDTD010000001.1"/>
</dbReference>
<dbReference type="InterPro" id="IPR013154">
    <property type="entry name" value="ADH-like_N"/>
</dbReference>
<dbReference type="SUPFAM" id="SSF51735">
    <property type="entry name" value="NAD(P)-binding Rossmann-fold domains"/>
    <property type="match status" value="1"/>
</dbReference>
<dbReference type="Proteomes" id="UP001559025">
    <property type="component" value="Unassembled WGS sequence"/>
</dbReference>
<organism evidence="2 3">
    <name type="scientific">Neoaquamicrobium sediminum</name>
    <dbReference type="NCBI Taxonomy" id="1849104"/>
    <lineage>
        <taxon>Bacteria</taxon>
        <taxon>Pseudomonadati</taxon>
        <taxon>Pseudomonadota</taxon>
        <taxon>Alphaproteobacteria</taxon>
        <taxon>Hyphomicrobiales</taxon>
        <taxon>Phyllobacteriaceae</taxon>
        <taxon>Neoaquamicrobium</taxon>
    </lineage>
</organism>
<proteinExistence type="predicted"/>
<dbReference type="Pfam" id="PF08240">
    <property type="entry name" value="ADH_N"/>
    <property type="match status" value="1"/>
</dbReference>
<dbReference type="InterPro" id="IPR036291">
    <property type="entry name" value="NAD(P)-bd_dom_sf"/>
</dbReference>
<dbReference type="SUPFAM" id="SSF50129">
    <property type="entry name" value="GroES-like"/>
    <property type="match status" value="1"/>
</dbReference>
<keyword evidence="2" id="KW-0560">Oxidoreductase</keyword>
<dbReference type="InterPro" id="IPR011032">
    <property type="entry name" value="GroES-like_sf"/>
</dbReference>
<dbReference type="PANTHER" id="PTHR43677">
    <property type="entry name" value="SHORT-CHAIN DEHYDROGENASE/REDUCTASE"/>
    <property type="match status" value="1"/>
</dbReference>
<sequence>MSDTFKALLVSRDENKTQSVDMVELSEDDLMEGDVTVAVEATTVNYKDGLAITGKAPVIRRWPLVPGIDFAGTVIASDNAQWKVGDRVILNGWGVGETHHGAFAGRARVKGEWLVPLPAAMTPVDAMAVGTAGYTAMLCVMALERHGITPERGPVVVTGAAGGVGSVAVSVLSKLGYHVIASTGRPAEAGFLQELGAAEVIAREELEAPAKPLGKERWAGGIDAVGSNTLANVLSMTAYGGAVAACGLAGGMDLPGSVAPFILRGVSLLGIDSVMAPREIRLEAWRRIGQDLDHGKLTALSTLMPFDAIVNAAHDIVAGKVRGRLVIEM</sequence>
<dbReference type="Gene3D" id="3.40.50.720">
    <property type="entry name" value="NAD(P)-binding Rossmann-like Domain"/>
    <property type="match status" value="1"/>
</dbReference>
<evidence type="ECO:0000313" key="3">
    <source>
        <dbReference type="Proteomes" id="UP001559025"/>
    </source>
</evidence>
<evidence type="ECO:0000259" key="1">
    <source>
        <dbReference type="SMART" id="SM00829"/>
    </source>
</evidence>
<dbReference type="InterPro" id="IPR014188">
    <property type="entry name" value="Acrylyl-CoA_reductase_AcuI"/>
</dbReference>
<dbReference type="InterPro" id="IPR013149">
    <property type="entry name" value="ADH-like_C"/>
</dbReference>
<dbReference type="CDD" id="cd08288">
    <property type="entry name" value="MDR_yhdh"/>
    <property type="match status" value="1"/>
</dbReference>